<evidence type="ECO:0000313" key="2">
    <source>
        <dbReference type="EMBL" id="MCA2019142.1"/>
    </source>
</evidence>
<dbReference type="RefSeq" id="WP_225252363.1">
    <property type="nucleotide sequence ID" value="NZ_JAIWIU010000278.1"/>
</dbReference>
<organism evidence="2 3">
    <name type="scientific">Vibrio tritonius</name>
    <dbReference type="NCBI Taxonomy" id="1435069"/>
    <lineage>
        <taxon>Bacteria</taxon>
        <taxon>Pseudomonadati</taxon>
        <taxon>Pseudomonadota</taxon>
        <taxon>Gammaproteobacteria</taxon>
        <taxon>Vibrionales</taxon>
        <taxon>Vibrionaceae</taxon>
        <taxon>Vibrio</taxon>
    </lineage>
</organism>
<reference evidence="3" key="1">
    <citation type="submission" date="2023-07" db="EMBL/GenBank/DDBJ databases">
        <title>Molecular identification of indigenous halophilic bacteria isolated from red sea cost, biodegradation of synthetic dyes and assessment of degraded metabolite toxicity.</title>
        <authorList>
            <person name="Chaieb K."/>
            <person name="Altayb H.N."/>
        </authorList>
    </citation>
    <scope>NUCLEOTIDE SEQUENCE [LARGE SCALE GENOMIC DNA]</scope>
    <source>
        <strain evidence="3">K20</strain>
    </source>
</reference>
<keyword evidence="3" id="KW-1185">Reference proteome</keyword>
<gene>
    <name evidence="2" type="ORF">LDJ79_23775</name>
</gene>
<accession>A0ABS7YTY1</accession>
<protein>
    <submittedName>
        <fullName evidence="2">DUF2986 domain-containing protein</fullName>
    </submittedName>
</protein>
<dbReference type="Pfam" id="PF11661">
    <property type="entry name" value="DUF2986"/>
    <property type="match status" value="1"/>
</dbReference>
<dbReference type="InterPro" id="IPR021677">
    <property type="entry name" value="DUF2986"/>
</dbReference>
<name>A0ABS7YTY1_9VIBR</name>
<dbReference type="EMBL" id="JAIWIU010000278">
    <property type="protein sequence ID" value="MCA2019142.1"/>
    <property type="molecule type" value="Genomic_DNA"/>
</dbReference>
<feature type="region of interest" description="Disordered" evidence="1">
    <location>
        <begin position="1"/>
        <end position="23"/>
    </location>
</feature>
<evidence type="ECO:0000313" key="3">
    <source>
        <dbReference type="Proteomes" id="UP001199044"/>
    </source>
</evidence>
<dbReference type="Proteomes" id="UP001199044">
    <property type="component" value="Unassembled WGS sequence"/>
</dbReference>
<sequence>MNRKKKINQIYKQKQKKANARLHRSNKPRYISKAERAALEAQEAEPQVNEEAVAVVELDEESEATQVTAE</sequence>
<proteinExistence type="predicted"/>
<comment type="caution">
    <text evidence="2">The sequence shown here is derived from an EMBL/GenBank/DDBJ whole genome shotgun (WGS) entry which is preliminary data.</text>
</comment>
<evidence type="ECO:0000256" key="1">
    <source>
        <dbReference type="SAM" id="MobiDB-lite"/>
    </source>
</evidence>